<dbReference type="Proteomes" id="UP000310689">
    <property type="component" value="Unassembled WGS sequence"/>
</dbReference>
<dbReference type="SUPFAM" id="SSF48097">
    <property type="entry name" value="Regulator of G-protein signaling, RGS"/>
    <property type="match status" value="1"/>
</dbReference>
<dbReference type="PANTHER" id="PTHR39466">
    <property type="entry name" value="RGS DOMAIN-CONTAINING PROTEIN"/>
    <property type="match status" value="1"/>
</dbReference>
<sequence>MPTTTAIATDSSDTPHSSNQDVSLTISHSRPSSFRCSWRTLLNLPRRVFAPPAIPSAPRFKVRSCAATPLDAVTLESILNDSYLPPLTLVDFQDYLVFSENSVENLFYLRWLAHYASLHEKLNSMSNNNGINNNNNNQRSSRDAAEVIDEMSQQYQRSLSTFILPGSAYELNLPSKLIQELLMIAPQQYVDVGDLTSTHRHAVLPPPADAVPLVQCKHAVVQMLRGSARKFSAKSPANGGRKRGWFALFVGVLFGLFGLLIVLVARLYQKGDGGRRTAGASIPFFWFGVATFVMGLHGICIVVFMFGDARQLHPIELAMAPSTLYHTSSGSGSAKTHTSDERTLGVGADAYGLNTKRSNTTTSHRSNSDDNTSQTSHTYTTPNNAERGSNKINKVDKCDEYDTTFYHEDALKSANTRMKRKFEQVPPVTTTATYVLYIDTPFVPNKPGYLKRFGTVTRHTQPKSAGVRGVFEPLTSVDEPIVSRVQLQVFYLAVVWATILAAVGGTLAIVL</sequence>
<name>A0A4T0J9I1_WALIC</name>
<dbReference type="AlphaFoldDB" id="A0A4T0J9I1"/>
<feature type="transmembrane region" description="Helical" evidence="2">
    <location>
        <begin position="244"/>
        <end position="264"/>
    </location>
</feature>
<feature type="region of interest" description="Disordered" evidence="1">
    <location>
        <begin position="352"/>
        <end position="392"/>
    </location>
</feature>
<evidence type="ECO:0008006" key="5">
    <source>
        <dbReference type="Google" id="ProtNLM"/>
    </source>
</evidence>
<feature type="compositionally biased region" description="Low complexity" evidence="1">
    <location>
        <begin position="354"/>
        <end position="373"/>
    </location>
</feature>
<feature type="transmembrane region" description="Helical" evidence="2">
    <location>
        <begin position="489"/>
        <end position="510"/>
    </location>
</feature>
<dbReference type="PANTHER" id="PTHR39466:SF1">
    <property type="entry name" value="RGS DOMAIN-CONTAINING PROTEIN"/>
    <property type="match status" value="1"/>
</dbReference>
<dbReference type="EMBL" id="SPOI01000118">
    <property type="protein sequence ID" value="TIB36811.1"/>
    <property type="molecule type" value="Genomic_DNA"/>
</dbReference>
<dbReference type="InterPro" id="IPR044926">
    <property type="entry name" value="RGS_subdomain_2"/>
</dbReference>
<protein>
    <recommendedName>
        <fullName evidence="5">RGS domain-containing protein</fullName>
    </recommendedName>
</protein>
<reference evidence="3 4" key="1">
    <citation type="submission" date="2019-03" db="EMBL/GenBank/DDBJ databases">
        <title>Sequencing 23 genomes of Wallemia ichthyophaga.</title>
        <authorList>
            <person name="Gostincar C."/>
        </authorList>
    </citation>
    <scope>NUCLEOTIDE SEQUENCE [LARGE SCALE GENOMIC DNA]</scope>
    <source>
        <strain evidence="3 4">EXF-6200</strain>
    </source>
</reference>
<feature type="compositionally biased region" description="Low complexity" evidence="1">
    <location>
        <begin position="1"/>
        <end position="15"/>
    </location>
</feature>
<organism evidence="3 4">
    <name type="scientific">Wallemia ichthyophaga</name>
    <dbReference type="NCBI Taxonomy" id="245174"/>
    <lineage>
        <taxon>Eukaryota</taxon>
        <taxon>Fungi</taxon>
        <taxon>Dikarya</taxon>
        <taxon>Basidiomycota</taxon>
        <taxon>Wallemiomycotina</taxon>
        <taxon>Wallemiomycetes</taxon>
        <taxon>Wallemiales</taxon>
        <taxon>Wallemiaceae</taxon>
        <taxon>Wallemia</taxon>
    </lineage>
</organism>
<keyword evidence="2" id="KW-0472">Membrane</keyword>
<evidence type="ECO:0000313" key="3">
    <source>
        <dbReference type="EMBL" id="TIB36811.1"/>
    </source>
</evidence>
<proteinExistence type="predicted"/>
<gene>
    <name evidence="3" type="ORF">E3P86_02379</name>
</gene>
<feature type="transmembrane region" description="Helical" evidence="2">
    <location>
        <begin position="284"/>
        <end position="306"/>
    </location>
</feature>
<feature type="compositionally biased region" description="Polar residues" evidence="1">
    <location>
        <begin position="374"/>
        <end position="392"/>
    </location>
</feature>
<dbReference type="Gene3D" id="1.10.167.10">
    <property type="entry name" value="Regulator of G-protein Signalling 4, domain 2"/>
    <property type="match status" value="1"/>
</dbReference>
<dbReference type="InterPro" id="IPR036305">
    <property type="entry name" value="RGS_sf"/>
</dbReference>
<keyword evidence="2" id="KW-0812">Transmembrane</keyword>
<keyword evidence="2" id="KW-1133">Transmembrane helix</keyword>
<evidence type="ECO:0000256" key="1">
    <source>
        <dbReference type="SAM" id="MobiDB-lite"/>
    </source>
</evidence>
<accession>A0A4T0J9I1</accession>
<comment type="caution">
    <text evidence="3">The sequence shown here is derived from an EMBL/GenBank/DDBJ whole genome shotgun (WGS) entry which is preliminary data.</text>
</comment>
<evidence type="ECO:0000313" key="4">
    <source>
        <dbReference type="Proteomes" id="UP000310689"/>
    </source>
</evidence>
<evidence type="ECO:0000256" key="2">
    <source>
        <dbReference type="SAM" id="Phobius"/>
    </source>
</evidence>
<feature type="region of interest" description="Disordered" evidence="1">
    <location>
        <begin position="1"/>
        <end position="22"/>
    </location>
</feature>